<keyword evidence="3" id="KW-0479">Metal-binding</keyword>
<evidence type="ECO:0000256" key="6">
    <source>
        <dbReference type="ARBA" id="ARBA00022837"/>
    </source>
</evidence>
<dbReference type="GO" id="GO:0046872">
    <property type="term" value="F:metal ion binding"/>
    <property type="evidence" value="ECO:0007669"/>
    <property type="project" value="UniProtKB-KW"/>
</dbReference>
<dbReference type="Pfam" id="PF00884">
    <property type="entry name" value="Sulfatase"/>
    <property type="match status" value="1"/>
</dbReference>
<feature type="domain" description="Sulfatase N-terminal" evidence="7">
    <location>
        <begin position="31"/>
        <end position="365"/>
    </location>
</feature>
<dbReference type="PANTHER" id="PTHR42693:SF42">
    <property type="entry name" value="ARYLSULFATASE G"/>
    <property type="match status" value="1"/>
</dbReference>
<evidence type="ECO:0000256" key="2">
    <source>
        <dbReference type="ARBA" id="ARBA00008779"/>
    </source>
</evidence>
<evidence type="ECO:0000256" key="1">
    <source>
        <dbReference type="ARBA" id="ARBA00001913"/>
    </source>
</evidence>
<protein>
    <submittedName>
        <fullName evidence="8">Arylsulfatase</fullName>
    </submittedName>
</protein>
<organism evidence="8 9">
    <name type="scientific">Humidesulfovibrio mexicanus</name>
    <dbReference type="NCBI Taxonomy" id="147047"/>
    <lineage>
        <taxon>Bacteria</taxon>
        <taxon>Pseudomonadati</taxon>
        <taxon>Thermodesulfobacteriota</taxon>
        <taxon>Desulfovibrionia</taxon>
        <taxon>Desulfovibrionales</taxon>
        <taxon>Desulfovibrionaceae</taxon>
        <taxon>Humidesulfovibrio</taxon>
    </lineage>
</organism>
<reference evidence="8 9" key="1">
    <citation type="submission" date="2017-06" db="EMBL/GenBank/DDBJ databases">
        <authorList>
            <person name="Kim H.J."/>
            <person name="Triplett B.A."/>
        </authorList>
    </citation>
    <scope>NUCLEOTIDE SEQUENCE [LARGE SCALE GENOMIC DNA]</scope>
    <source>
        <strain evidence="8 9">DSM 13116</strain>
    </source>
</reference>
<sequence>MHGRSLRGAVFWMALALALLLRGEALAAAKPNIVFMLVDNLGYGELGVYGGGVLRGAPTPRIDTLAGQGLRLLNFNVEAQCTPSRSALMTGRLAIRSGTYAVPLGGQPDGLTLWEETIAELLSRQGYATGMWGKWHLGSGLDRLPTNQGFDEWFGIPRTYDEALWTGQNESKGLWPAVGDAQGWNPKADPPQPIYEARKGEQPKVLRTLDLEQRRLMEGEITRRGIDFMTRQVKAGRPFFAYLSFSLMHFPTLPGPEFAGKTGNGDWADCLAEMDHRVGQVLDALKRLGVEDDTLVIFASDNGPEAIHPWEGSAGPWRGTYFTAMEGSLRAPFIVRWPKKIPAGRVSNEIVHIVDCFTTMARAGGAEIPKDRPIDGVDQMAFFQGRQERSSREGFPAFVANRLTAVKWRNWKGHVLWQEKMFDTPQALPIPKLVNLLADPREERDVGPHNSWVAEHLMKITDDLLKSFKEYPPIPMGTPEPYQPPVNPRP</sequence>
<evidence type="ECO:0000256" key="5">
    <source>
        <dbReference type="ARBA" id="ARBA00022801"/>
    </source>
</evidence>
<dbReference type="Gene3D" id="3.30.1120.10">
    <property type="match status" value="1"/>
</dbReference>
<dbReference type="SUPFAM" id="SSF53649">
    <property type="entry name" value="Alkaline phosphatase-like"/>
    <property type="match status" value="1"/>
</dbReference>
<evidence type="ECO:0000313" key="9">
    <source>
        <dbReference type="Proteomes" id="UP000198324"/>
    </source>
</evidence>
<dbReference type="EMBL" id="FZOC01000008">
    <property type="protein sequence ID" value="SNS21346.1"/>
    <property type="molecule type" value="Genomic_DNA"/>
</dbReference>
<evidence type="ECO:0000256" key="3">
    <source>
        <dbReference type="ARBA" id="ARBA00022723"/>
    </source>
</evidence>
<comment type="similarity">
    <text evidence="2">Belongs to the sulfatase family.</text>
</comment>
<dbReference type="InterPro" id="IPR000917">
    <property type="entry name" value="Sulfatase_N"/>
</dbReference>
<dbReference type="Gene3D" id="3.40.720.10">
    <property type="entry name" value="Alkaline Phosphatase, subunit A"/>
    <property type="match status" value="1"/>
</dbReference>
<keyword evidence="4" id="KW-0732">Signal</keyword>
<accession>A0A239CM71</accession>
<dbReference type="InterPro" id="IPR017850">
    <property type="entry name" value="Alkaline_phosphatase_core_sf"/>
</dbReference>
<evidence type="ECO:0000259" key="7">
    <source>
        <dbReference type="Pfam" id="PF00884"/>
    </source>
</evidence>
<dbReference type="GO" id="GO:0004065">
    <property type="term" value="F:arylsulfatase activity"/>
    <property type="evidence" value="ECO:0007669"/>
    <property type="project" value="TreeGrafter"/>
</dbReference>
<evidence type="ECO:0000256" key="4">
    <source>
        <dbReference type="ARBA" id="ARBA00022729"/>
    </source>
</evidence>
<keyword evidence="6" id="KW-0106">Calcium</keyword>
<keyword evidence="5" id="KW-0378">Hydrolase</keyword>
<comment type="cofactor">
    <cofactor evidence="1">
        <name>Ca(2+)</name>
        <dbReference type="ChEBI" id="CHEBI:29108"/>
    </cofactor>
</comment>
<dbReference type="Proteomes" id="UP000198324">
    <property type="component" value="Unassembled WGS sequence"/>
</dbReference>
<evidence type="ECO:0000313" key="8">
    <source>
        <dbReference type="EMBL" id="SNS21346.1"/>
    </source>
</evidence>
<dbReference type="AlphaFoldDB" id="A0A239CM71"/>
<dbReference type="InterPro" id="IPR050738">
    <property type="entry name" value="Sulfatase"/>
</dbReference>
<dbReference type="PANTHER" id="PTHR42693">
    <property type="entry name" value="ARYLSULFATASE FAMILY MEMBER"/>
    <property type="match status" value="1"/>
</dbReference>
<dbReference type="CDD" id="cd16142">
    <property type="entry name" value="ARS_like"/>
    <property type="match status" value="1"/>
</dbReference>
<name>A0A239CM71_9BACT</name>
<gene>
    <name evidence="8" type="ORF">SAMN04488503_3215</name>
</gene>
<keyword evidence="9" id="KW-1185">Reference proteome</keyword>
<proteinExistence type="inferred from homology"/>